<dbReference type="RefSeq" id="WP_175979104.1">
    <property type="nucleotide sequence ID" value="NZ_CADEUR010000002.1"/>
</dbReference>
<dbReference type="EMBL" id="UARD01000030">
    <property type="protein sequence ID" value="SQA51860.1"/>
    <property type="molecule type" value="Genomic_DNA"/>
</dbReference>
<accession>A0AAE8NI09</accession>
<dbReference type="Proteomes" id="UP000250416">
    <property type="component" value="Unassembled WGS sequence"/>
</dbReference>
<dbReference type="AlphaFoldDB" id="A0AAE8NI09"/>
<comment type="caution">
    <text evidence="1">The sequence shown here is derived from an EMBL/GenBank/DDBJ whole genome shotgun (WGS) entry which is preliminary data.</text>
</comment>
<evidence type="ECO:0000313" key="1">
    <source>
        <dbReference type="EMBL" id="SQA51860.1"/>
    </source>
</evidence>
<gene>
    <name evidence="1" type="primary">mdtC_2</name>
    <name evidence="1" type="ORF">NCTC10661_04997</name>
</gene>
<reference evidence="1 2" key="1">
    <citation type="submission" date="2018-06" db="EMBL/GenBank/DDBJ databases">
        <authorList>
            <consortium name="Pathogen Informatics"/>
            <person name="Doyle S."/>
        </authorList>
    </citation>
    <scope>NUCLEOTIDE SEQUENCE [LARGE SCALE GENOMIC DNA]</scope>
    <source>
        <strain evidence="1 2">NCTC10661</strain>
    </source>
</reference>
<evidence type="ECO:0000313" key="2">
    <source>
        <dbReference type="Proteomes" id="UP000250416"/>
    </source>
</evidence>
<name>A0AAE8NI09_BURCE</name>
<protein>
    <submittedName>
        <fullName evidence="1">Acriflavin resistance protein</fullName>
    </submittedName>
</protein>
<proteinExistence type="predicted"/>
<sequence>MINLKPFGVRTASAAQVLARLQPKLAKVTGIALSMQVRQDIQVGGWISAAQYQHTV</sequence>
<organism evidence="1 2">
    <name type="scientific">Burkholderia cepacia</name>
    <name type="common">Pseudomonas cepacia</name>
    <dbReference type="NCBI Taxonomy" id="292"/>
    <lineage>
        <taxon>Bacteria</taxon>
        <taxon>Pseudomonadati</taxon>
        <taxon>Pseudomonadota</taxon>
        <taxon>Betaproteobacteria</taxon>
        <taxon>Burkholderiales</taxon>
        <taxon>Burkholderiaceae</taxon>
        <taxon>Burkholderia</taxon>
        <taxon>Burkholderia cepacia complex</taxon>
    </lineage>
</organism>